<evidence type="ECO:0000256" key="2">
    <source>
        <dbReference type="ARBA" id="ARBA00022553"/>
    </source>
</evidence>
<feature type="compositionally biased region" description="Low complexity" evidence="3">
    <location>
        <begin position="877"/>
        <end position="887"/>
    </location>
</feature>
<dbReference type="eggNOG" id="KOG1826">
    <property type="taxonomic scope" value="Eukaryota"/>
</dbReference>
<evidence type="ECO:0000313" key="6">
    <source>
        <dbReference type="Proteomes" id="UP000005220"/>
    </source>
</evidence>
<dbReference type="SMART" id="SM00323">
    <property type="entry name" value="RasGAP"/>
    <property type="match status" value="1"/>
</dbReference>
<feature type="compositionally biased region" description="Low complexity" evidence="3">
    <location>
        <begin position="433"/>
        <end position="457"/>
    </location>
</feature>
<feature type="compositionally biased region" description="Polar residues" evidence="3">
    <location>
        <begin position="866"/>
        <end position="876"/>
    </location>
</feature>
<dbReference type="RefSeq" id="XP_003956255.1">
    <property type="nucleotide sequence ID" value="XM_003956206.1"/>
</dbReference>
<organism evidence="5 6">
    <name type="scientific">Kazachstania africana (strain ATCC 22294 / BCRC 22015 / CBS 2517 / CECT 1963 / NBRC 1671 / NRRL Y-8276)</name>
    <name type="common">Yeast</name>
    <name type="synonym">Kluyveromyces africanus</name>
    <dbReference type="NCBI Taxonomy" id="1071382"/>
    <lineage>
        <taxon>Eukaryota</taxon>
        <taxon>Fungi</taxon>
        <taxon>Dikarya</taxon>
        <taxon>Ascomycota</taxon>
        <taxon>Saccharomycotina</taxon>
        <taxon>Saccharomycetes</taxon>
        <taxon>Saccharomycetales</taxon>
        <taxon>Saccharomycetaceae</taxon>
        <taxon>Kazachstania</taxon>
    </lineage>
</organism>
<feature type="region of interest" description="Disordered" evidence="3">
    <location>
        <begin position="384"/>
        <end position="457"/>
    </location>
</feature>
<dbReference type="GeneID" id="13885039"/>
<dbReference type="Gene3D" id="1.10.506.10">
    <property type="entry name" value="GTPase Activation - p120gap, domain 1"/>
    <property type="match status" value="1"/>
</dbReference>
<dbReference type="GO" id="GO:0007193">
    <property type="term" value="P:adenylate cyclase-inhibiting G protein-coupled receptor signaling pathway"/>
    <property type="evidence" value="ECO:0007669"/>
    <property type="project" value="EnsemblFungi"/>
</dbReference>
<keyword evidence="1" id="KW-0343">GTPase activation</keyword>
<dbReference type="InterPro" id="IPR008936">
    <property type="entry name" value="Rho_GTPase_activation_prot"/>
</dbReference>
<dbReference type="PROSITE" id="PS00509">
    <property type="entry name" value="RAS_GTPASE_ACTIV_1"/>
    <property type="match status" value="1"/>
</dbReference>
<dbReference type="InterPro" id="IPR001936">
    <property type="entry name" value="RasGAP_dom"/>
</dbReference>
<reference evidence="5 6" key="1">
    <citation type="journal article" date="2011" name="Proc. Natl. Acad. Sci. U.S.A.">
        <title>Evolutionary erosion of yeast sex chromosomes by mating-type switching accidents.</title>
        <authorList>
            <person name="Gordon J.L."/>
            <person name="Armisen D."/>
            <person name="Proux-Wera E."/>
            <person name="Oheigeartaigh S.S."/>
            <person name="Byrne K.P."/>
            <person name="Wolfe K.H."/>
        </authorList>
    </citation>
    <scope>NUCLEOTIDE SEQUENCE [LARGE SCALE GENOMIC DNA]</scope>
    <source>
        <strain evidence="6">ATCC 22294 / BCRC 22015 / CBS 2517 / CECT 1963 / NBRC 1671 / NRRL Y-8276</strain>
    </source>
</reference>
<sequence length="3069" mass="350319">MHPKKAEDNDLPPLIHHLYFDRIYPILPIESTLQTFSEVEEDPFYISCRAVVMQVAISENMNGISEQTLALIQLIIKDDYIISSNISEDAIHSILVLLRLLSDSMEYYWDHIESYKESPTADVPNPHQFDQFKELDKDENYELQKKFNSGSVMGYSTNRPCFHQKPPNLLNPDIASKLIRLCSKVKFNTRTLEILQNMCSYLYPSTPLVYNNILPEYQEYLKQKNFPEYTKMIDITIGHILRFVTASNPNEYFDYVSETLKEPLLPSTPHINISAVIQQFELLCFPYLTKALLPKFLELIKIMFLSTKKQLHKYLLLFYSSKALVFWVMARPQEYVNAYLTLKANDRTDQFTKSVSDLVNSLFDEIYSTFNVSALLTNNHNSSMHSPTNLNTNVPAETHSGSSASTPLSSFNNNGTNNNNGNSPLSKQFSKVNTTGLTSTTSTTSSPSSPYGSNASTNSITKASINSLSTEISTNNSIAASSQQNSGQSLSRNNSVSNIPTLNALSLLASPKQSVPDLEQFSQARPPPIGSYPTTHKMNVMSHMDQQSKRKHHNPVLPSFKETDLSHLENILDLYTHFDDFEPVTHTSVLRFLCTLLMLDSEVFIEINTMSFKKLLDSEGLDKPTRSNTSANATPTEKPQHAIHFAHNLKKFTSLQRSKKKSVKFVAHLVKNLNGTHLVSDITLLDSLRSILTLLAMTSSASLNNEKLSSVTFSRRLIAILGVNLNIAEKWDTTIKPNSALISCLRRYTDTFYILQLKYFSSAIQLEPELFLDHLSLNEITESLDLQKLKLYTESFRIFFHLPSSKELRKKISFMTSDFFKTLFCTASDITLQTFPYFEDKVEDIVNSILDGTLLDEHGVRKSLQLGTPSSMTSLGSSPAQNSSIASSHNSLGEYETQWSPLTMSNTSVPLSPHPMTTSLSNSVIYGQTNTTTSSNDHPLFAPKAKRPSINKNRTSLISASNDNESVLGFTASEDPRSPSISAQLMTVTSSTPLSRNNKSPFRNQRARRYSEEGSAKFIKGKTGLILEQRIAVDSEDSMNARSIMINIFSIFKRMTSHFILPHDQNSDLSWVRNDFLNIIKPIFVAIIEEDETLQDTAQAFMDVVINYIENFSKNTTTITVHGYFLICTYTICLFSLALFDLNIDPIKREALLGIVINFLKLRSYLATASKGTPHINSVLEAEKSTFQLTLGSVGRAIFVSLYTSEPNIQKLSKAAFTQYHNMIQLHENLVGTIDPSWISNIDFVEAISKDNSVGATGSVAFQRRVRNTILKHARKPDSILLDSIHIIFKKWYHYTKLNRTRNQREISDLRNFAGILAALSGIFLSCYTAPDKEFEPFKEHIIELTKKFDYFIFKQCQWLDDADLLTRENSRDIISIELHPLSFRVLFQHLRGRLDEIVNQDLSVSDNESSFILLEQVIIIVRTILRRDDDEKVMILFSIDIIELIDQLVAIIKKMPRDSQKYYKAIIHMSKMFKAMEHSEINLGIKHHYVLKNKWLKLVTNWFKSTIMKECDLVNLSKPHREMDLKRRDLDFLYIDTSIEASKAIAYLTESVPLEIYTTASEEELQRSKSIIFGNYFNILLKGLDRSKSSEKFPVSLRHKMNILNENVTLALTNLSDANIEASLQFTLPMGYSDNKNTKIAFLKVFTNNLSKYPLQNMKVENDKLLAMDQLLKYTVEYPELTLSAAMVCPAHNLDDYAAVLVNGFETRNAGYIVVAQLIKDEIKKASRPMDILRRNSCATRALALLSKYKGADYLSHTLRAPVQRLVDNQAFFEIEKLQPGDPNAEAQLQMFVKCMTDILDSITDSISYFPQEFFYICQTIFNEVKQKFPNYAYVAVGSFLFLRFFCPALVSPATENIIETASAREKRPLITLAKVIQNIANRADNLAKWPILEAKSAFLQECSLKIFNFLTDVCDPTREVHISIRSEGPPKSFDFDFLHKFLYNDAIQIRKFLLRELKTMDDFGFFKETFLFVDRLLGQLGQPKKVYNNELPEFIRSNSEKYPRLYEFMSRLAFKNYKEIAGEYSVVRESLSADGLPVVTFTLRKLHSTGYDIETALFKLLQVYMRIWTSKHYFILDCTEFDKSGIDLVKLASLMKTILPSFVAGNCATYYVLNANNDFIESWSAFFERENPFISNRVAHVFINSHSDEAILKSLKFNSGGVDVLLDMRVSLHDITLYDEKHDQMFPISLKIGNKYFQVLHEMPRQLAIEDLEQRIDLKINEVFEISEILSVNVSSFTGASGEFVVNLTDQRKLIFCCPKYLEIVKMFHHAKAREENEYTSEEVVLSQTIKGRMSFGSLHNNELVGHLLLVMAVGLFSTDKEVKNLSYNLIAATETAFNLDFGTHFHRAPEVFVPADVTTFLSSLSNSLSKSHPELTPYIWKYFLEGLQNSVIPSNCIPQTICVLSYWVPNLYDYVYLGDDEEGAENLSMIFRSLIKLTVMDDAFGAIYLHELWFLLCADGRMPNILVNEIVGHCLERDSENKDWDKTVALLAGFPTIEITSNVVKKLLHIINSFLPSLKMETRTHSWSELKILIKVTIYLFFESPLLTQMFLPEILFIISLLIDVGPTELRLSLFELLMNVCSSLSVNEALPIENKRKIDEVTLVFSRQKTKFMFGFSQDKGRMLQKFSASSFASKFSILDNFVSNILLLMEYSSTMESRQWKSKYKKYLTDSIFNNDSFLSARAMMILGILGKNHTSEGLCKNLLMETMKIMAYSRMTDEQLFLVISQSFTYSKLVEGLDPSSELLKRMFWLGALFADSLHPGVFEGGLLLMSNCVERLYDYHFQNTNNKEHLSLVLMKAKDFAVNLISQLDDVSYFIWREDTFTQTMLAVLSKGLSIPSVKSTATNFLRFLFRNSYREQMLYQGTDQYKSYAFLLSLVSGNDQFDEIMKDIEFDGEVVNLGGQFKMPKFLCEWLESDTLCPNLALYQAASLFTSPNFDEPSKLRFTLIMKYLLNKSPKVLFKFYSVVRQELRKFSSYDQSSGCMAVVFEIASAVVQFEEYYKLNQYNEESLQTLKKLELKIFDGAQLYQDSKELTEPLTGSGRMILYRRKKIITMVISRMARSS</sequence>
<dbReference type="PROSITE" id="PS50018">
    <property type="entry name" value="RAS_GTPASE_ACTIV_2"/>
    <property type="match status" value="1"/>
</dbReference>
<evidence type="ECO:0000256" key="1">
    <source>
        <dbReference type="ARBA" id="ARBA00022468"/>
    </source>
</evidence>
<dbReference type="FunCoup" id="H2ARX0">
    <property type="interactions" value="162"/>
</dbReference>
<dbReference type="CDD" id="cd05392">
    <property type="entry name" value="RasGAP_Neurofibromin_like"/>
    <property type="match status" value="1"/>
</dbReference>
<dbReference type="InParanoid" id="H2ARX0"/>
<dbReference type="InterPro" id="IPR023152">
    <property type="entry name" value="RasGAP_CS"/>
</dbReference>
<dbReference type="GO" id="GO:0046580">
    <property type="term" value="P:negative regulation of Ras protein signal transduction"/>
    <property type="evidence" value="ECO:0007669"/>
    <property type="project" value="EnsemblFungi"/>
</dbReference>
<dbReference type="GO" id="GO:0005739">
    <property type="term" value="C:mitochondrion"/>
    <property type="evidence" value="ECO:0007669"/>
    <property type="project" value="EnsemblFungi"/>
</dbReference>
<dbReference type="Pfam" id="PF00616">
    <property type="entry name" value="RasGAP"/>
    <property type="match status" value="1"/>
</dbReference>
<dbReference type="GO" id="GO:0005096">
    <property type="term" value="F:GTPase activator activity"/>
    <property type="evidence" value="ECO:0007669"/>
    <property type="project" value="UniProtKB-KW"/>
</dbReference>
<dbReference type="Proteomes" id="UP000005220">
    <property type="component" value="Chromosome 3"/>
</dbReference>
<dbReference type="OrthoDB" id="28245at2759"/>
<feature type="compositionally biased region" description="Polar residues" evidence="3">
    <location>
        <begin position="384"/>
        <end position="411"/>
    </location>
</feature>
<evidence type="ECO:0000313" key="5">
    <source>
        <dbReference type="EMBL" id="CCF57120.1"/>
    </source>
</evidence>
<feature type="region of interest" description="Disordered" evidence="3">
    <location>
        <begin position="866"/>
        <end position="887"/>
    </location>
</feature>
<protein>
    <recommendedName>
        <fullName evidence="4">Ras-GAP domain-containing protein</fullName>
    </recommendedName>
</protein>
<dbReference type="EMBL" id="HE650823">
    <property type="protein sequence ID" value="CCF57120.1"/>
    <property type="molecule type" value="Genomic_DNA"/>
</dbReference>
<dbReference type="PANTHER" id="PTHR10194">
    <property type="entry name" value="RAS GTPASE-ACTIVATING PROTEINS"/>
    <property type="match status" value="1"/>
</dbReference>
<dbReference type="GO" id="GO:0005789">
    <property type="term" value="C:endoplasmic reticulum membrane"/>
    <property type="evidence" value="ECO:0007669"/>
    <property type="project" value="EnsemblFungi"/>
</dbReference>
<dbReference type="InterPro" id="IPR036865">
    <property type="entry name" value="CRAL-TRIO_dom_sf"/>
</dbReference>
<evidence type="ECO:0000256" key="3">
    <source>
        <dbReference type="SAM" id="MobiDB-lite"/>
    </source>
</evidence>
<dbReference type="PANTHER" id="PTHR10194:SF142">
    <property type="entry name" value="NEUROFIBROMIN"/>
    <property type="match status" value="1"/>
</dbReference>
<dbReference type="KEGG" id="kaf:KAFR_0C01250"/>
<keyword evidence="2" id="KW-0597">Phosphoprotein</keyword>
<keyword evidence="6" id="KW-1185">Reference proteome</keyword>
<dbReference type="HOGENOM" id="CLU_000439_0_0_1"/>
<name>H2ARX0_KAZAF</name>
<gene>
    <name evidence="5" type="primary">KAFR0C01250</name>
    <name evidence="5" type="ORF">KAFR_0C01250</name>
</gene>
<evidence type="ECO:0000259" key="4">
    <source>
        <dbReference type="PROSITE" id="PS50018"/>
    </source>
</evidence>
<proteinExistence type="predicted"/>
<dbReference type="SUPFAM" id="SSF48350">
    <property type="entry name" value="GTPase activation domain, GAP"/>
    <property type="match status" value="1"/>
</dbReference>
<feature type="domain" description="Ras-GAP" evidence="4">
    <location>
        <begin position="1694"/>
        <end position="1883"/>
    </location>
</feature>
<dbReference type="InterPro" id="IPR039360">
    <property type="entry name" value="Ras_GTPase"/>
</dbReference>
<feature type="compositionally biased region" description="Low complexity" evidence="3">
    <location>
        <begin position="412"/>
        <end position="422"/>
    </location>
</feature>
<dbReference type="STRING" id="1071382.H2ARX0"/>
<dbReference type="Gene3D" id="3.40.525.10">
    <property type="entry name" value="CRAL-TRIO lipid binding domain"/>
    <property type="match status" value="1"/>
</dbReference>
<accession>H2ARX0</accession>
<feature type="compositionally biased region" description="Polar residues" evidence="3">
    <location>
        <begin position="423"/>
        <end position="432"/>
    </location>
</feature>